<reference evidence="1" key="1">
    <citation type="submission" date="2018-05" db="EMBL/GenBank/DDBJ databases">
        <authorList>
            <person name="Lanie J.A."/>
            <person name="Ng W.-L."/>
            <person name="Kazmierczak K.M."/>
            <person name="Andrzejewski T.M."/>
            <person name="Davidsen T.M."/>
            <person name="Wayne K.J."/>
            <person name="Tettelin H."/>
            <person name="Glass J.I."/>
            <person name="Rusch D."/>
            <person name="Podicherti R."/>
            <person name="Tsui H.-C.T."/>
            <person name="Winkler M.E."/>
        </authorList>
    </citation>
    <scope>NUCLEOTIDE SEQUENCE</scope>
</reference>
<dbReference type="EMBL" id="UINC01006804">
    <property type="protein sequence ID" value="SVA29746.1"/>
    <property type="molecule type" value="Genomic_DNA"/>
</dbReference>
<gene>
    <name evidence="1" type="ORF">METZ01_LOCUS82600</name>
</gene>
<feature type="non-terminal residue" evidence="1">
    <location>
        <position position="1"/>
    </location>
</feature>
<evidence type="ECO:0000313" key="1">
    <source>
        <dbReference type="EMBL" id="SVA29746.1"/>
    </source>
</evidence>
<organism evidence="1">
    <name type="scientific">marine metagenome</name>
    <dbReference type="NCBI Taxonomy" id="408172"/>
    <lineage>
        <taxon>unclassified sequences</taxon>
        <taxon>metagenomes</taxon>
        <taxon>ecological metagenomes</taxon>
    </lineage>
</organism>
<sequence length="34" mass="4095">KLILKPNWFNWKKLRKNTWTGSSLLQSITHQNVN</sequence>
<feature type="non-terminal residue" evidence="1">
    <location>
        <position position="34"/>
    </location>
</feature>
<proteinExistence type="predicted"/>
<name>A0A381UNK4_9ZZZZ</name>
<accession>A0A381UNK4</accession>
<protein>
    <submittedName>
        <fullName evidence="1">Uncharacterized protein</fullName>
    </submittedName>
</protein>
<dbReference type="AlphaFoldDB" id="A0A381UNK4"/>